<proteinExistence type="predicted"/>
<dbReference type="Proteomes" id="UP000485058">
    <property type="component" value="Unassembled WGS sequence"/>
</dbReference>
<evidence type="ECO:0000313" key="2">
    <source>
        <dbReference type="Proteomes" id="UP000485058"/>
    </source>
</evidence>
<name>A0A6A0A4D1_HAELA</name>
<accession>A0A6A0A4D1</accession>
<dbReference type="EMBL" id="BLLF01003527">
    <property type="protein sequence ID" value="GFH27574.1"/>
    <property type="molecule type" value="Genomic_DNA"/>
</dbReference>
<protein>
    <submittedName>
        <fullName evidence="1">Uncharacterized protein</fullName>
    </submittedName>
</protein>
<comment type="caution">
    <text evidence="1">The sequence shown here is derived from an EMBL/GenBank/DDBJ whole genome shotgun (WGS) entry which is preliminary data.</text>
</comment>
<feature type="non-terminal residue" evidence="1">
    <location>
        <position position="1"/>
    </location>
</feature>
<reference evidence="1 2" key="1">
    <citation type="submission" date="2020-02" db="EMBL/GenBank/DDBJ databases">
        <title>Draft genome sequence of Haematococcus lacustris strain NIES-144.</title>
        <authorList>
            <person name="Morimoto D."/>
            <person name="Nakagawa S."/>
            <person name="Yoshida T."/>
            <person name="Sawayama S."/>
        </authorList>
    </citation>
    <scope>NUCLEOTIDE SEQUENCE [LARGE SCALE GENOMIC DNA]</scope>
    <source>
        <strain evidence="1 2">NIES-144</strain>
    </source>
</reference>
<evidence type="ECO:0000313" key="1">
    <source>
        <dbReference type="EMBL" id="GFH27574.1"/>
    </source>
</evidence>
<dbReference type="AlphaFoldDB" id="A0A6A0A4D1"/>
<gene>
    <name evidence="1" type="ORF">HaLaN_25916</name>
</gene>
<sequence length="102" mass="11466">MTVEKIKKDMADMKEQIAKMETMQPRLEAMQASLEKVEGMIEGIHGIMKHKSEEEARARQGVQAPLQASSGTQWTPAGYRALSLRVFQVGEEKEFQAAVMEN</sequence>
<keyword evidence="2" id="KW-1185">Reference proteome</keyword>
<feature type="non-terminal residue" evidence="1">
    <location>
        <position position="102"/>
    </location>
</feature>
<organism evidence="1 2">
    <name type="scientific">Haematococcus lacustris</name>
    <name type="common">Green alga</name>
    <name type="synonym">Haematococcus pluvialis</name>
    <dbReference type="NCBI Taxonomy" id="44745"/>
    <lineage>
        <taxon>Eukaryota</taxon>
        <taxon>Viridiplantae</taxon>
        <taxon>Chlorophyta</taxon>
        <taxon>core chlorophytes</taxon>
        <taxon>Chlorophyceae</taxon>
        <taxon>CS clade</taxon>
        <taxon>Chlamydomonadales</taxon>
        <taxon>Haematococcaceae</taxon>
        <taxon>Haematococcus</taxon>
    </lineage>
</organism>